<dbReference type="Pfam" id="PF13439">
    <property type="entry name" value="Glyco_transf_4"/>
    <property type="match status" value="1"/>
</dbReference>
<evidence type="ECO:0000259" key="1">
    <source>
        <dbReference type="Pfam" id="PF00534"/>
    </source>
</evidence>
<dbReference type="CDD" id="cd03823">
    <property type="entry name" value="GT4_ExpE7-like"/>
    <property type="match status" value="1"/>
</dbReference>
<dbReference type="Proteomes" id="UP000533641">
    <property type="component" value="Unassembled WGS sequence"/>
</dbReference>
<organism evidence="3 4">
    <name type="scientific">Rhizobium mongolense</name>
    <dbReference type="NCBI Taxonomy" id="57676"/>
    <lineage>
        <taxon>Bacteria</taxon>
        <taxon>Pseudomonadati</taxon>
        <taxon>Pseudomonadota</taxon>
        <taxon>Alphaproteobacteria</taxon>
        <taxon>Hyphomicrobiales</taxon>
        <taxon>Rhizobiaceae</taxon>
        <taxon>Rhizobium/Agrobacterium group</taxon>
        <taxon>Rhizobium</taxon>
    </lineage>
</organism>
<accession>A0A7W6WFK5</accession>
<name>A0A7W6WFK5_9HYPH</name>
<dbReference type="AlphaFoldDB" id="A0A7W6WFK5"/>
<gene>
    <name evidence="3" type="ORF">GGE12_003499</name>
</gene>
<dbReference type="Gene3D" id="3.40.50.2000">
    <property type="entry name" value="Glycogen Phosphorylase B"/>
    <property type="match status" value="2"/>
</dbReference>
<feature type="domain" description="Glycosyl transferase family 1" evidence="1">
    <location>
        <begin position="251"/>
        <end position="416"/>
    </location>
</feature>
<feature type="domain" description="Glycosyltransferase subfamily 4-like N-terminal" evidence="2">
    <location>
        <begin position="39"/>
        <end position="243"/>
    </location>
</feature>
<sequence>MARHQRGPPSGLHCGEAPGKWSMSKRILVAAHNHPSLHPGGTEIFAHDLFRAYQREGHEALFLGATNQIHREARPGTSFQSIGSAGDEVLLWSGHFDRFFMSQIDLYGVVPDIAELLRDFRPDVVHLHHLLLLGAEFPHIVRRTLPHCQIVMTLHDYYPICHHEGLMVRTGSKELCHQSSPDRCHGCFKDIPLDRFALRERHLKALLSTVDHFVSPSAFLRERFVRWGLDEGAISVIPNGIPTRNAGARRELLQGGRPVFGYFGNLNPWKGVTVLLDAARQLLADGLDFELRIHGGAPFQSEAFVDEINRRFAETSESVQSRGPYRREDIGDLVAAVDCTIVPSVWWENAPLVIQEAQAQGRPVIASNIGGMAEMIEHGVNGLTVPPNDARALAAAMRNIVEEPNLLHRLSENARKPDDIDTTARRYLKWMETAQAQALESL</sequence>
<comment type="caution">
    <text evidence="3">The sequence shown here is derived from an EMBL/GenBank/DDBJ whole genome shotgun (WGS) entry which is preliminary data.</text>
</comment>
<dbReference type="PANTHER" id="PTHR45947">
    <property type="entry name" value="SULFOQUINOVOSYL TRANSFERASE SQD2"/>
    <property type="match status" value="1"/>
</dbReference>
<evidence type="ECO:0000313" key="4">
    <source>
        <dbReference type="Proteomes" id="UP000533641"/>
    </source>
</evidence>
<reference evidence="3 4" key="1">
    <citation type="submission" date="2020-08" db="EMBL/GenBank/DDBJ databases">
        <title>Genomic Encyclopedia of Type Strains, Phase IV (KMG-V): Genome sequencing to study the core and pangenomes of soil and plant-associated prokaryotes.</title>
        <authorList>
            <person name="Whitman W."/>
        </authorList>
    </citation>
    <scope>NUCLEOTIDE SEQUENCE [LARGE SCALE GENOMIC DNA]</scope>
    <source>
        <strain evidence="3 4">SEMIA 402</strain>
    </source>
</reference>
<dbReference type="SUPFAM" id="SSF53756">
    <property type="entry name" value="UDP-Glycosyltransferase/glycogen phosphorylase"/>
    <property type="match status" value="1"/>
</dbReference>
<dbReference type="Pfam" id="PF00534">
    <property type="entry name" value="Glycos_transf_1"/>
    <property type="match status" value="1"/>
</dbReference>
<dbReference type="InterPro" id="IPR028098">
    <property type="entry name" value="Glyco_trans_4-like_N"/>
</dbReference>
<evidence type="ECO:0000313" key="3">
    <source>
        <dbReference type="EMBL" id="MBB4275708.1"/>
    </source>
</evidence>
<keyword evidence="3" id="KW-0808">Transferase</keyword>
<proteinExistence type="predicted"/>
<protein>
    <submittedName>
        <fullName evidence="3">Glycosyltransferase involved in cell wall biosynthesis</fullName>
    </submittedName>
</protein>
<dbReference type="InterPro" id="IPR050194">
    <property type="entry name" value="Glycosyltransferase_grp1"/>
</dbReference>
<dbReference type="PANTHER" id="PTHR45947:SF3">
    <property type="entry name" value="SULFOQUINOVOSYL TRANSFERASE SQD2"/>
    <property type="match status" value="1"/>
</dbReference>
<dbReference type="InterPro" id="IPR001296">
    <property type="entry name" value="Glyco_trans_1"/>
</dbReference>
<dbReference type="EMBL" id="JACIGM010000007">
    <property type="protein sequence ID" value="MBB4275708.1"/>
    <property type="molecule type" value="Genomic_DNA"/>
</dbReference>
<evidence type="ECO:0000259" key="2">
    <source>
        <dbReference type="Pfam" id="PF13439"/>
    </source>
</evidence>
<dbReference type="GO" id="GO:0016757">
    <property type="term" value="F:glycosyltransferase activity"/>
    <property type="evidence" value="ECO:0007669"/>
    <property type="project" value="InterPro"/>
</dbReference>